<accession>A0A9X4KIC7</accession>
<organism evidence="1 2">
    <name type="scientific">Cohnella ginsengisoli</name>
    <dbReference type="NCBI Taxonomy" id="425004"/>
    <lineage>
        <taxon>Bacteria</taxon>
        <taxon>Bacillati</taxon>
        <taxon>Bacillota</taxon>
        <taxon>Bacilli</taxon>
        <taxon>Bacillales</taxon>
        <taxon>Paenibacillaceae</taxon>
        <taxon>Cohnella</taxon>
    </lineage>
</organism>
<proteinExistence type="predicted"/>
<reference evidence="1 2" key="1">
    <citation type="submission" date="2022-10" db="EMBL/GenBank/DDBJ databases">
        <title>Comparative genomic analysis of Cohnella hashimotonis sp. nov., isolated from the International Space Station.</title>
        <authorList>
            <person name="Simpson A."/>
            <person name="Venkateswaran K."/>
        </authorList>
    </citation>
    <scope>NUCLEOTIDE SEQUENCE [LARGE SCALE GENOMIC DNA]</scope>
    <source>
        <strain evidence="1 2">DSM 18997</strain>
    </source>
</reference>
<gene>
    <name evidence="1" type="ORF">OMP38_07045</name>
</gene>
<evidence type="ECO:0000313" key="2">
    <source>
        <dbReference type="Proteomes" id="UP001153387"/>
    </source>
</evidence>
<name>A0A9X4KIC7_9BACL</name>
<dbReference type="AlphaFoldDB" id="A0A9X4KIC7"/>
<keyword evidence="2" id="KW-1185">Reference proteome</keyword>
<protein>
    <submittedName>
        <fullName evidence="1">Uncharacterized protein</fullName>
    </submittedName>
</protein>
<dbReference type="Proteomes" id="UP001153387">
    <property type="component" value="Unassembled WGS sequence"/>
</dbReference>
<dbReference type="RefSeq" id="WP_277564450.1">
    <property type="nucleotide sequence ID" value="NZ_JAPDHZ010000002.1"/>
</dbReference>
<dbReference type="EMBL" id="JAPDHZ010000002">
    <property type="protein sequence ID" value="MDG0790637.1"/>
    <property type="molecule type" value="Genomic_DNA"/>
</dbReference>
<comment type="caution">
    <text evidence="1">The sequence shown here is derived from an EMBL/GenBank/DDBJ whole genome shotgun (WGS) entry which is preliminary data.</text>
</comment>
<evidence type="ECO:0000313" key="1">
    <source>
        <dbReference type="EMBL" id="MDG0790637.1"/>
    </source>
</evidence>
<sequence>MLAFFRQFAPLILAGCILFAGALTSAYAFFTGFHNREYVALNAKTVVHLQPGQYQIFYDDIDDKNESGPRALMPIHPSGRMLDLVTAMVDDGRSSLDLAEDSSEVYALKRVKGKALYRFTVEQKGAYGITLISNAANLQGQVRFAVTSDFIRVLVSALKKWGLYFAAAAPFFARGFRLAYATGEAEARQDEAEHATLTVLQLC</sequence>